<evidence type="ECO:0000313" key="4">
    <source>
        <dbReference type="Proteomes" id="UP001177341"/>
    </source>
</evidence>
<evidence type="ECO:0000313" key="1">
    <source>
        <dbReference type="EMBL" id="MDO6454200.1"/>
    </source>
</evidence>
<sequence length="70" mass="7555">MHDGTPLGNIDGITRINDTIWISDWLAGDLMRSDGSNKQHLGQGLADIGSVGNILYAPMMMDGTVNAWQP</sequence>
<name>A0AAW7XN16_9GAMM</name>
<proteinExistence type="predicted"/>
<reference evidence="1" key="1">
    <citation type="submission" date="2023-07" db="EMBL/GenBank/DDBJ databases">
        <title>Genome content predicts the carbon catabolic preferences of heterotrophic bacteria.</title>
        <authorList>
            <person name="Gralka M."/>
        </authorList>
    </citation>
    <scope>NUCLEOTIDE SEQUENCE</scope>
    <source>
        <strain evidence="2">5G01</strain>
        <strain evidence="1">I2M16</strain>
    </source>
</reference>
<dbReference type="Proteomes" id="UP001169862">
    <property type="component" value="Unassembled WGS sequence"/>
</dbReference>
<evidence type="ECO:0000313" key="2">
    <source>
        <dbReference type="EMBL" id="MDP2523213.1"/>
    </source>
</evidence>
<dbReference type="EMBL" id="JAUOPG010000007">
    <property type="protein sequence ID" value="MDO6454200.1"/>
    <property type="molecule type" value="Genomic_DNA"/>
</dbReference>
<gene>
    <name evidence="1" type="ORF">Q4490_11570</name>
    <name evidence="2" type="ORF">Q8W30_11580</name>
</gene>
<dbReference type="RefSeq" id="WP_303550712.1">
    <property type="nucleotide sequence ID" value="NZ_JAUOPG010000007.1"/>
</dbReference>
<dbReference type="Proteomes" id="UP001177341">
    <property type="component" value="Unassembled WGS sequence"/>
</dbReference>
<accession>A0AAW7XN16</accession>
<evidence type="ECO:0000313" key="3">
    <source>
        <dbReference type="Proteomes" id="UP001169862"/>
    </source>
</evidence>
<keyword evidence="4" id="KW-1185">Reference proteome</keyword>
<dbReference type="AlphaFoldDB" id="A0AAW7XN16"/>
<comment type="caution">
    <text evidence="1">The sequence shown here is derived from an EMBL/GenBank/DDBJ whole genome shotgun (WGS) entry which is preliminary data.</text>
</comment>
<organism evidence="1 3">
    <name type="scientific">Neptunomonas phycophila</name>
    <dbReference type="NCBI Taxonomy" id="1572645"/>
    <lineage>
        <taxon>Bacteria</taxon>
        <taxon>Pseudomonadati</taxon>
        <taxon>Pseudomonadota</taxon>
        <taxon>Gammaproteobacteria</taxon>
        <taxon>Oceanospirillales</taxon>
        <taxon>Oceanospirillaceae</taxon>
        <taxon>Neptunomonas</taxon>
    </lineage>
</organism>
<protein>
    <recommendedName>
        <fullName evidence="5">SMP-30/Gluconolactonase/LRE-like region domain-containing protein</fullName>
    </recommendedName>
</protein>
<evidence type="ECO:0008006" key="5">
    <source>
        <dbReference type="Google" id="ProtNLM"/>
    </source>
</evidence>
<dbReference type="EMBL" id="JAUYVO010000007">
    <property type="protein sequence ID" value="MDP2523213.1"/>
    <property type="molecule type" value="Genomic_DNA"/>
</dbReference>